<dbReference type="EMBL" id="AVPK01000007">
    <property type="protein sequence ID" value="KGN36884.1"/>
    <property type="molecule type" value="Genomic_DNA"/>
</dbReference>
<dbReference type="RefSeq" id="WP_035905764.1">
    <property type="nucleotide sequence ID" value="NZ_AVPK01000007.1"/>
</dbReference>
<evidence type="ECO:0000256" key="1">
    <source>
        <dbReference type="SAM" id="Phobius"/>
    </source>
</evidence>
<dbReference type="STRING" id="1385521.N803_15840"/>
<keyword evidence="1" id="KW-1133">Transmembrane helix</keyword>
<comment type="caution">
    <text evidence="2">The sequence shown here is derived from an EMBL/GenBank/DDBJ whole genome shotgun (WGS) entry which is preliminary data.</text>
</comment>
<dbReference type="OrthoDB" id="4843850at2"/>
<organism evidence="2 3">
    <name type="scientific">Knoellia subterranea KCTC 19937</name>
    <dbReference type="NCBI Taxonomy" id="1385521"/>
    <lineage>
        <taxon>Bacteria</taxon>
        <taxon>Bacillati</taxon>
        <taxon>Actinomycetota</taxon>
        <taxon>Actinomycetes</taxon>
        <taxon>Micrococcales</taxon>
        <taxon>Intrasporangiaceae</taxon>
        <taxon>Knoellia</taxon>
    </lineage>
</organism>
<accession>A0A0A0JJD2</accession>
<keyword evidence="1" id="KW-0472">Membrane</keyword>
<dbReference type="Proteomes" id="UP000030011">
    <property type="component" value="Unassembled WGS sequence"/>
</dbReference>
<reference evidence="2 3" key="1">
    <citation type="submission" date="2013-08" db="EMBL/GenBank/DDBJ databases">
        <title>The genome sequence of Knoellia subterranea.</title>
        <authorList>
            <person name="Zhu W."/>
            <person name="Wang G."/>
        </authorList>
    </citation>
    <scope>NUCLEOTIDE SEQUENCE [LARGE SCALE GENOMIC DNA]</scope>
    <source>
        <strain evidence="2 3">KCTC 19937</strain>
    </source>
</reference>
<dbReference type="AlphaFoldDB" id="A0A0A0JJD2"/>
<feature type="transmembrane region" description="Helical" evidence="1">
    <location>
        <begin position="12"/>
        <end position="31"/>
    </location>
</feature>
<gene>
    <name evidence="2" type="ORF">N803_15840</name>
</gene>
<protein>
    <submittedName>
        <fullName evidence="2">Uncharacterized protein</fullName>
    </submittedName>
</protein>
<keyword evidence="3" id="KW-1185">Reference proteome</keyword>
<keyword evidence="1" id="KW-0812">Transmembrane</keyword>
<proteinExistence type="predicted"/>
<evidence type="ECO:0000313" key="3">
    <source>
        <dbReference type="Proteomes" id="UP000030011"/>
    </source>
</evidence>
<evidence type="ECO:0000313" key="2">
    <source>
        <dbReference type="EMBL" id="KGN36884.1"/>
    </source>
</evidence>
<name>A0A0A0JJD2_9MICO</name>
<sequence>MDRSDERSAFAWIMSGTVGAVVVGSLGKLLLDRRRARAVAEAEQVVADAESQEAEGHPS</sequence>